<dbReference type="InterPro" id="IPR007492">
    <property type="entry name" value="LytTR_DNA-bd_dom"/>
</dbReference>
<name>A0A1I1VLY5_9BACT</name>
<dbReference type="InterPro" id="IPR001789">
    <property type="entry name" value="Sig_transdc_resp-reg_receiver"/>
</dbReference>
<dbReference type="AlphaFoldDB" id="A0A1I1VLY5"/>
<sequence>MNKFSCLIIEDTDEDAQFLKDTLASLFIFQQIDVSNTATSALSRLATIHYDLIFLDMQMPDQLGIDFLRETQNRPPVIVVSANVSYALPCYDLEIADFLSKPFEPSRLLRSIKRAFNKTPTAVKKISQNLIFLQANRQTIPFRFKDICFVEAHRDYTKIHSPQTVTIVSHTISWIEMQLPADTFMRIQKSFIVNLNWITAIESRSVWVNKIKLPVGTQYADKVRQFIQGDH</sequence>
<evidence type="ECO:0000259" key="3">
    <source>
        <dbReference type="PROSITE" id="PS50930"/>
    </source>
</evidence>
<keyword evidence="5" id="KW-1185">Reference proteome</keyword>
<organism evidence="4 5">
    <name type="scientific">Spirosoma endophyticum</name>
    <dbReference type="NCBI Taxonomy" id="662367"/>
    <lineage>
        <taxon>Bacteria</taxon>
        <taxon>Pseudomonadati</taxon>
        <taxon>Bacteroidota</taxon>
        <taxon>Cytophagia</taxon>
        <taxon>Cytophagales</taxon>
        <taxon>Cytophagaceae</taxon>
        <taxon>Spirosoma</taxon>
    </lineage>
</organism>
<dbReference type="InterPro" id="IPR046947">
    <property type="entry name" value="LytR-like"/>
</dbReference>
<gene>
    <name evidence="4" type="ORF">SAMN05216167_107246</name>
</gene>
<accession>A0A1I1VLY5</accession>
<evidence type="ECO:0000256" key="1">
    <source>
        <dbReference type="PROSITE-ProRule" id="PRU00169"/>
    </source>
</evidence>
<dbReference type="PROSITE" id="PS50930">
    <property type="entry name" value="HTH_LYTTR"/>
    <property type="match status" value="1"/>
</dbReference>
<evidence type="ECO:0000259" key="2">
    <source>
        <dbReference type="PROSITE" id="PS50110"/>
    </source>
</evidence>
<dbReference type="Gene3D" id="2.40.50.1020">
    <property type="entry name" value="LytTr DNA-binding domain"/>
    <property type="match status" value="1"/>
</dbReference>
<dbReference type="SMART" id="SM00448">
    <property type="entry name" value="REC"/>
    <property type="match status" value="1"/>
</dbReference>
<dbReference type="OrthoDB" id="983052at2"/>
<dbReference type="Proteomes" id="UP000198598">
    <property type="component" value="Unassembled WGS sequence"/>
</dbReference>
<feature type="domain" description="Response regulatory" evidence="2">
    <location>
        <begin position="5"/>
        <end position="116"/>
    </location>
</feature>
<reference evidence="4 5" key="1">
    <citation type="submission" date="2016-10" db="EMBL/GenBank/DDBJ databases">
        <authorList>
            <person name="de Groot N.N."/>
        </authorList>
    </citation>
    <scope>NUCLEOTIDE SEQUENCE [LARGE SCALE GENOMIC DNA]</scope>
    <source>
        <strain evidence="4 5">DSM 26130</strain>
    </source>
</reference>
<dbReference type="CDD" id="cd00156">
    <property type="entry name" value="REC"/>
    <property type="match status" value="1"/>
</dbReference>
<dbReference type="InterPro" id="IPR011006">
    <property type="entry name" value="CheY-like_superfamily"/>
</dbReference>
<evidence type="ECO:0000313" key="4">
    <source>
        <dbReference type="EMBL" id="SFD83921.1"/>
    </source>
</evidence>
<dbReference type="EMBL" id="FOLQ01000007">
    <property type="protein sequence ID" value="SFD83921.1"/>
    <property type="molecule type" value="Genomic_DNA"/>
</dbReference>
<dbReference type="Pfam" id="PF04397">
    <property type="entry name" value="LytTR"/>
    <property type="match status" value="1"/>
</dbReference>
<dbReference type="Pfam" id="PF00072">
    <property type="entry name" value="Response_reg"/>
    <property type="match status" value="1"/>
</dbReference>
<protein>
    <submittedName>
        <fullName evidence="4">Two component transcriptional regulator, LytTR family</fullName>
    </submittedName>
</protein>
<dbReference type="RefSeq" id="WP_093829212.1">
    <property type="nucleotide sequence ID" value="NZ_FOLQ01000007.1"/>
</dbReference>
<dbReference type="PANTHER" id="PTHR37299">
    <property type="entry name" value="TRANSCRIPTIONAL REGULATOR-RELATED"/>
    <property type="match status" value="1"/>
</dbReference>
<dbReference type="Gene3D" id="3.40.50.2300">
    <property type="match status" value="1"/>
</dbReference>
<dbReference type="PROSITE" id="PS50110">
    <property type="entry name" value="RESPONSE_REGULATORY"/>
    <property type="match status" value="1"/>
</dbReference>
<proteinExistence type="predicted"/>
<keyword evidence="1" id="KW-0597">Phosphoprotein</keyword>
<dbReference type="STRING" id="662367.SAMN05216167_107246"/>
<feature type="modified residue" description="4-aspartylphosphate" evidence="1">
    <location>
        <position position="56"/>
    </location>
</feature>
<dbReference type="GO" id="GO:0003677">
    <property type="term" value="F:DNA binding"/>
    <property type="evidence" value="ECO:0007669"/>
    <property type="project" value="InterPro"/>
</dbReference>
<evidence type="ECO:0000313" key="5">
    <source>
        <dbReference type="Proteomes" id="UP000198598"/>
    </source>
</evidence>
<dbReference type="SMART" id="SM00850">
    <property type="entry name" value="LytTR"/>
    <property type="match status" value="1"/>
</dbReference>
<dbReference type="PANTHER" id="PTHR37299:SF1">
    <property type="entry name" value="STAGE 0 SPORULATION PROTEIN A HOMOLOG"/>
    <property type="match status" value="1"/>
</dbReference>
<dbReference type="SUPFAM" id="SSF52172">
    <property type="entry name" value="CheY-like"/>
    <property type="match status" value="1"/>
</dbReference>
<feature type="domain" description="HTH LytTR-type" evidence="3">
    <location>
        <begin position="131"/>
        <end position="229"/>
    </location>
</feature>
<dbReference type="GO" id="GO:0000156">
    <property type="term" value="F:phosphorelay response regulator activity"/>
    <property type="evidence" value="ECO:0007669"/>
    <property type="project" value="InterPro"/>
</dbReference>